<accession>A0A6J4V1Z2</accession>
<feature type="transmembrane region" description="Helical" evidence="5">
    <location>
        <begin position="216"/>
        <end position="233"/>
    </location>
</feature>
<keyword evidence="2 4" id="KW-0808">Transferase</keyword>
<feature type="transmembrane region" description="Helical" evidence="5">
    <location>
        <begin position="73"/>
        <end position="94"/>
    </location>
</feature>
<comment type="similarity">
    <text evidence="1">Belongs to the spermidine/spermine synthase family.</text>
</comment>
<feature type="transmembrane region" description="Helical" evidence="5">
    <location>
        <begin position="106"/>
        <end position="125"/>
    </location>
</feature>
<keyword evidence="5" id="KW-1133">Transmembrane helix</keyword>
<feature type="transmembrane region" description="Helical" evidence="5">
    <location>
        <begin position="240"/>
        <end position="257"/>
    </location>
</feature>
<keyword evidence="5" id="KW-0812">Transmembrane</keyword>
<feature type="active site" description="Proton acceptor" evidence="4">
    <location>
        <position position="408"/>
    </location>
</feature>
<keyword evidence="5" id="KW-0472">Membrane</keyword>
<dbReference type="InterPro" id="IPR030374">
    <property type="entry name" value="PABS"/>
</dbReference>
<name>A0A6J4V1Z2_9BACT</name>
<reference evidence="7" key="1">
    <citation type="submission" date="2020-02" db="EMBL/GenBank/DDBJ databases">
        <authorList>
            <person name="Meier V. D."/>
        </authorList>
    </citation>
    <scope>NUCLEOTIDE SEQUENCE</scope>
    <source>
        <strain evidence="7">AVDCRST_MAG59</strain>
    </source>
</reference>
<proteinExistence type="inferred from homology"/>
<dbReference type="GO" id="GO:0016740">
    <property type="term" value="F:transferase activity"/>
    <property type="evidence" value="ECO:0007669"/>
    <property type="project" value="UniProtKB-UniRule"/>
</dbReference>
<gene>
    <name evidence="7" type="ORF">AVDCRST_MAG59-2720</name>
</gene>
<evidence type="ECO:0000313" key="7">
    <source>
        <dbReference type="EMBL" id="CAA9562615.1"/>
    </source>
</evidence>
<evidence type="ECO:0000256" key="5">
    <source>
        <dbReference type="SAM" id="Phobius"/>
    </source>
</evidence>
<evidence type="ECO:0000256" key="3">
    <source>
        <dbReference type="ARBA" id="ARBA00023115"/>
    </source>
</evidence>
<dbReference type="NCBIfam" id="NF037959">
    <property type="entry name" value="MFS_SpdSyn"/>
    <property type="match status" value="1"/>
</dbReference>
<feature type="domain" description="PABS" evidence="6">
    <location>
        <begin position="359"/>
        <end position="490"/>
    </location>
</feature>
<dbReference type="EMBL" id="CADCWF010000175">
    <property type="protein sequence ID" value="CAA9562615.1"/>
    <property type="molecule type" value="Genomic_DNA"/>
</dbReference>
<dbReference type="PANTHER" id="PTHR43317">
    <property type="entry name" value="THERMOSPERMINE SYNTHASE ACAULIS5"/>
    <property type="match status" value="1"/>
</dbReference>
<feature type="transmembrane region" description="Helical" evidence="5">
    <location>
        <begin position="41"/>
        <end position="61"/>
    </location>
</feature>
<evidence type="ECO:0000259" key="6">
    <source>
        <dbReference type="PROSITE" id="PS51006"/>
    </source>
</evidence>
<dbReference type="GO" id="GO:0006596">
    <property type="term" value="P:polyamine biosynthetic process"/>
    <property type="evidence" value="ECO:0007669"/>
    <property type="project" value="UniProtKB-UniRule"/>
</dbReference>
<dbReference type="SUPFAM" id="SSF53335">
    <property type="entry name" value="S-adenosyl-L-methionine-dependent methyltransferases"/>
    <property type="match status" value="1"/>
</dbReference>
<evidence type="ECO:0000256" key="1">
    <source>
        <dbReference type="ARBA" id="ARBA00007867"/>
    </source>
</evidence>
<dbReference type="InterPro" id="IPR029063">
    <property type="entry name" value="SAM-dependent_MTases_sf"/>
</dbReference>
<dbReference type="Pfam" id="PF01564">
    <property type="entry name" value="Spermine_synth"/>
    <property type="match status" value="1"/>
</dbReference>
<keyword evidence="3 4" id="KW-0620">Polyamine biosynthesis</keyword>
<feature type="transmembrane region" description="Helical" evidence="5">
    <location>
        <begin position="187"/>
        <end position="210"/>
    </location>
</feature>
<sequence>MKARTSADTGRLDPVAPAFSLNARGSAVVSPAVGRAVVPAALLRTIVFFGGLSSIGAELTVSRLIAPYFGSSTFIWATIIGITLAFLSLGYWIGGRLADRRPSARVLFAITAVAAIAIGLVPILARPILGSSLVAFQNLDVGAFYGALVGTLLLLAVPVTLLGFVTPYVIRLRMHDVRSAGETAGSIYALSTAGSIAGSFLPVLIFIPILGTARTFLVLALLLIVPSLVGLALTRAVLPASMVAVTLVLLPFAARAADPGGIRPPDRGTLVHERESTYNYIQVVDDDGAAKLILNDGHAVHSIYDPDRLLTGGPWDYFMAGPLVIEAAGPETVQRAIFIGLAGGTGVRQLSAAYGPIAVDGVEIDPEIVEVGRQYFGLDEMPNLNVIVADGRYALRTSDETYDLIAVDAYRQPYIPFQLASREFFDEASAKLTEDGVVVVNVGRTQTDFRLVDTLAATMRASFDHVYAIDVGRYLNTILIGTNAPSSLANIEPNATKFAADSPIREVARWIGETGNGRVVQPGGEVFTDDRAPVERVVDGIILDAARDVTGR</sequence>
<dbReference type="Gene3D" id="3.40.50.150">
    <property type="entry name" value="Vaccinia Virus protein VP39"/>
    <property type="match status" value="1"/>
</dbReference>
<dbReference type="CDD" id="cd02440">
    <property type="entry name" value="AdoMet_MTases"/>
    <property type="match status" value="1"/>
</dbReference>
<dbReference type="PANTHER" id="PTHR43317:SF1">
    <property type="entry name" value="THERMOSPERMINE SYNTHASE ACAULIS5"/>
    <property type="match status" value="1"/>
</dbReference>
<feature type="transmembrane region" description="Helical" evidence="5">
    <location>
        <begin position="145"/>
        <end position="166"/>
    </location>
</feature>
<protein>
    <submittedName>
        <fullName evidence="7">Spermidine synthase-like protein</fullName>
    </submittedName>
</protein>
<organism evidence="7">
    <name type="scientific">uncultured Thermomicrobiales bacterium</name>
    <dbReference type="NCBI Taxonomy" id="1645740"/>
    <lineage>
        <taxon>Bacteria</taxon>
        <taxon>Pseudomonadati</taxon>
        <taxon>Thermomicrobiota</taxon>
        <taxon>Thermomicrobia</taxon>
        <taxon>Thermomicrobiales</taxon>
        <taxon>environmental samples</taxon>
    </lineage>
</organism>
<evidence type="ECO:0000256" key="2">
    <source>
        <dbReference type="ARBA" id="ARBA00022679"/>
    </source>
</evidence>
<evidence type="ECO:0000256" key="4">
    <source>
        <dbReference type="PROSITE-ProRule" id="PRU00354"/>
    </source>
</evidence>
<dbReference type="PROSITE" id="PS51006">
    <property type="entry name" value="PABS_2"/>
    <property type="match status" value="1"/>
</dbReference>
<dbReference type="AlphaFoldDB" id="A0A6J4V1Z2"/>